<organism evidence="4 5">
    <name type="scientific">Frankia nepalensis</name>
    <dbReference type="NCBI Taxonomy" id="1836974"/>
    <lineage>
        <taxon>Bacteria</taxon>
        <taxon>Bacillati</taxon>
        <taxon>Actinomycetota</taxon>
        <taxon>Actinomycetes</taxon>
        <taxon>Frankiales</taxon>
        <taxon>Frankiaceae</taxon>
        <taxon>Frankia</taxon>
    </lineage>
</organism>
<dbReference type="Pfam" id="PF07508">
    <property type="entry name" value="Recombinase"/>
    <property type="match status" value="1"/>
</dbReference>
<dbReference type="GO" id="GO:0003677">
    <property type="term" value="F:DNA binding"/>
    <property type="evidence" value="ECO:0007669"/>
    <property type="project" value="InterPro"/>
</dbReference>
<sequence>MGGRRQAGRLVVTRADVRSALIYARRSVLDDGKSVSDQESEGREDCAELGWDVADVYTDNGRSASEFAKRDREEWSRLLADLEAGRGDALWLWEASRGDRKLTEWSQLLDYCHDHGILIRVASHDRTYDMANARDWETLAEEGIRSAAETKKISLRVRRGVAGGIRKGRPQGPVPYGYRREYDPETKRLVVQNPDPVTAPIVRRIVKEVGEARSLRSIVAALNAEGIPSPKGATWTAGTVRRIATAEVYVARRTHGGRVYPGTWPALVDDLAFAAAGRAMAERTVGGRPAAASRPGRQRYEWSGIAACAVCGAGLSVNPGGARRPHYWCSTGARHVSIMLVEFDAHLLTLTVRRLARPDILARLSRPDDSRAVAARRTVGELQARLSGFYKAAATGKLSPQGLAEVEAELLPQIAAAQVEADTVAVPLYVVRLVEGQPSESEIRARVEALPVTTRRTLYRLLFASVKVKPAGRRHGPAGTIDVTRLDVRWRQFRPTSPAATQPEQEEEDSTRTSAA</sequence>
<evidence type="ECO:0000259" key="3">
    <source>
        <dbReference type="PROSITE" id="PS51737"/>
    </source>
</evidence>
<name>A0A937ULZ9_9ACTN</name>
<proteinExistence type="predicted"/>
<dbReference type="InterPro" id="IPR006119">
    <property type="entry name" value="Resolv_N"/>
</dbReference>
<feature type="region of interest" description="Disordered" evidence="1">
    <location>
        <begin position="492"/>
        <end position="516"/>
    </location>
</feature>
<dbReference type="Proteomes" id="UP000604475">
    <property type="component" value="Unassembled WGS sequence"/>
</dbReference>
<dbReference type="SUPFAM" id="SSF53041">
    <property type="entry name" value="Resolvase-like"/>
    <property type="match status" value="1"/>
</dbReference>
<dbReference type="CDD" id="cd00338">
    <property type="entry name" value="Ser_Recombinase"/>
    <property type="match status" value="1"/>
</dbReference>
<dbReference type="GO" id="GO:0000150">
    <property type="term" value="F:DNA strand exchange activity"/>
    <property type="evidence" value="ECO:0007669"/>
    <property type="project" value="InterPro"/>
</dbReference>
<dbReference type="EMBL" id="JAEACQ010000185">
    <property type="protein sequence ID" value="MBL7628379.1"/>
    <property type="molecule type" value="Genomic_DNA"/>
</dbReference>
<evidence type="ECO:0000259" key="2">
    <source>
        <dbReference type="PROSITE" id="PS51736"/>
    </source>
</evidence>
<feature type="domain" description="Recombinase" evidence="3">
    <location>
        <begin position="175"/>
        <end position="286"/>
    </location>
</feature>
<accession>A0A937ULZ9</accession>
<comment type="caution">
    <text evidence="4">The sequence shown here is derived from an EMBL/GenBank/DDBJ whole genome shotgun (WGS) entry which is preliminary data.</text>
</comment>
<dbReference type="RefSeq" id="WP_203000001.1">
    <property type="nucleotide sequence ID" value="NZ_JADWYU010000141.1"/>
</dbReference>
<dbReference type="PANTHER" id="PTHR30461">
    <property type="entry name" value="DNA-INVERTASE FROM LAMBDOID PROPHAGE"/>
    <property type="match status" value="1"/>
</dbReference>
<dbReference type="PROSITE" id="PS51737">
    <property type="entry name" value="RECOMBINASE_DNA_BIND"/>
    <property type="match status" value="1"/>
</dbReference>
<dbReference type="Gene3D" id="3.90.1750.20">
    <property type="entry name" value="Putative Large Serine Recombinase, Chain B, Domain 2"/>
    <property type="match status" value="1"/>
</dbReference>
<dbReference type="AlphaFoldDB" id="A0A937ULZ9"/>
<gene>
    <name evidence="4" type="ORF">I7412_14700</name>
</gene>
<dbReference type="PANTHER" id="PTHR30461:SF23">
    <property type="entry name" value="DNA RECOMBINASE-RELATED"/>
    <property type="match status" value="1"/>
</dbReference>
<keyword evidence="5" id="KW-1185">Reference proteome</keyword>
<evidence type="ECO:0000256" key="1">
    <source>
        <dbReference type="SAM" id="MobiDB-lite"/>
    </source>
</evidence>
<dbReference type="InterPro" id="IPR038109">
    <property type="entry name" value="DNA_bind_recomb_sf"/>
</dbReference>
<dbReference type="Pfam" id="PF00239">
    <property type="entry name" value="Resolvase"/>
    <property type="match status" value="1"/>
</dbReference>
<reference evidence="4" key="1">
    <citation type="submission" date="2020-12" db="EMBL/GenBank/DDBJ databases">
        <title>Genomic characterization of non-nitrogen-fixing Frankia strains.</title>
        <authorList>
            <person name="Carlos-Shanley C."/>
            <person name="Guerra T."/>
            <person name="Hahn D."/>
        </authorList>
    </citation>
    <scope>NUCLEOTIDE SEQUENCE</scope>
    <source>
        <strain evidence="4">CN6</strain>
    </source>
</reference>
<dbReference type="InterPro" id="IPR036162">
    <property type="entry name" value="Resolvase-like_N_sf"/>
</dbReference>
<dbReference type="Gene3D" id="3.40.50.1390">
    <property type="entry name" value="Resolvase, N-terminal catalytic domain"/>
    <property type="match status" value="1"/>
</dbReference>
<dbReference type="SMART" id="SM00857">
    <property type="entry name" value="Resolvase"/>
    <property type="match status" value="1"/>
</dbReference>
<evidence type="ECO:0000313" key="5">
    <source>
        <dbReference type="Proteomes" id="UP000604475"/>
    </source>
</evidence>
<dbReference type="InterPro" id="IPR011109">
    <property type="entry name" value="DNA_bind_recombinase_dom"/>
</dbReference>
<dbReference type="PROSITE" id="PS51736">
    <property type="entry name" value="RECOMBINASES_3"/>
    <property type="match status" value="1"/>
</dbReference>
<dbReference type="InterPro" id="IPR050639">
    <property type="entry name" value="SSR_resolvase"/>
</dbReference>
<protein>
    <submittedName>
        <fullName evidence="4">Recombinase family protein</fullName>
    </submittedName>
</protein>
<evidence type="ECO:0000313" key="4">
    <source>
        <dbReference type="EMBL" id="MBL7628379.1"/>
    </source>
</evidence>
<feature type="domain" description="Resolvase/invertase-type recombinase catalytic" evidence="2">
    <location>
        <begin position="19"/>
        <end position="168"/>
    </location>
</feature>
<feature type="compositionally biased region" description="Polar residues" evidence="1">
    <location>
        <begin position="494"/>
        <end position="503"/>
    </location>
</feature>